<evidence type="ECO:0000313" key="1">
    <source>
        <dbReference type="EMBL" id="RRT39897.1"/>
    </source>
</evidence>
<dbReference type="EMBL" id="AMZH03019793">
    <property type="protein sequence ID" value="RRT39897.1"/>
    <property type="molecule type" value="Genomic_DNA"/>
</dbReference>
<dbReference type="Proteomes" id="UP000287651">
    <property type="component" value="Unassembled WGS sequence"/>
</dbReference>
<protein>
    <submittedName>
        <fullName evidence="1">Uncharacterized protein</fullName>
    </submittedName>
</protein>
<organism evidence="1 2">
    <name type="scientific">Ensete ventricosum</name>
    <name type="common">Abyssinian banana</name>
    <name type="synonym">Musa ensete</name>
    <dbReference type="NCBI Taxonomy" id="4639"/>
    <lineage>
        <taxon>Eukaryota</taxon>
        <taxon>Viridiplantae</taxon>
        <taxon>Streptophyta</taxon>
        <taxon>Embryophyta</taxon>
        <taxon>Tracheophyta</taxon>
        <taxon>Spermatophyta</taxon>
        <taxon>Magnoliopsida</taxon>
        <taxon>Liliopsida</taxon>
        <taxon>Zingiberales</taxon>
        <taxon>Musaceae</taxon>
        <taxon>Ensete</taxon>
    </lineage>
</organism>
<sequence>MRAFSSLRYGFLNCYDMTCLFFQYFRYTLPTWAEFEMGMAPVFWKTTNGLPPTSHSPILRRRNLLSGTPTHLEGQQYPGAIR</sequence>
<accession>A0A426XKA5</accession>
<evidence type="ECO:0000313" key="2">
    <source>
        <dbReference type="Proteomes" id="UP000287651"/>
    </source>
</evidence>
<reference evidence="1 2" key="1">
    <citation type="journal article" date="2014" name="Agronomy (Basel)">
        <title>A Draft Genome Sequence for Ensete ventricosum, the Drought-Tolerant Tree Against Hunger.</title>
        <authorList>
            <person name="Harrison J."/>
            <person name="Moore K.A."/>
            <person name="Paszkiewicz K."/>
            <person name="Jones T."/>
            <person name="Grant M."/>
            <person name="Ambacheew D."/>
            <person name="Muzemil S."/>
            <person name="Studholme D.J."/>
        </authorList>
    </citation>
    <scope>NUCLEOTIDE SEQUENCE [LARGE SCALE GENOMIC DNA]</scope>
</reference>
<name>A0A426XKA5_ENSVE</name>
<comment type="caution">
    <text evidence="1">The sequence shown here is derived from an EMBL/GenBank/DDBJ whole genome shotgun (WGS) entry which is preliminary data.</text>
</comment>
<dbReference type="AlphaFoldDB" id="A0A426XKA5"/>
<gene>
    <name evidence="1" type="ORF">B296_00036509</name>
</gene>
<proteinExistence type="predicted"/>